<feature type="region of interest" description="Disordered" evidence="3">
    <location>
        <begin position="603"/>
        <end position="629"/>
    </location>
</feature>
<dbReference type="GO" id="GO:0000976">
    <property type="term" value="F:transcription cis-regulatory region binding"/>
    <property type="evidence" value="ECO:0007669"/>
    <property type="project" value="TreeGrafter"/>
</dbReference>
<sequence length="675" mass="74662">MSIYHILTCQEQDMLTRSGIRKMQKKPESSPCASQNLTSSRSHDHAIPREPEPDITRPVVPTSSPSVQKDLSPDSQLSNPGMGDFPDVSFSPAEEAADFDMLLLDIDSMIEDCTNQPPLRPLQQRGMELSFPTPIAGPQNLHSDELGAMDDLLHSFDRQDTQTPNINDKLASRLSLVASNHEPWALPFDLAPITAHYLEGQSSFGLYRQPGASDDSPENIAFVFKHRTCEVLCIKEALNGNPWRKIVWPLAEEHPALYHALAAMTCFNGLPGLRAEGTRHLTKSIEQLSLQAEASVPLEVTLTTALALAIAQTWYHPRSSNGITYLGKARGLLQQAVFGDLKTRPLESNPHLTFLANTWMYMDVLTRITSCGDRSVNDDLVTDLSLIIHGTSFEAQFDPLMGCAHTLFPLIGRVADIVNRVRKAPRKANAPTIVSKAVELMIAIDHWTPSMIIDESHQSDSVTSDVSDLVQTANAYKWSALLLLYQAVPELPCRLSQAEMAQKVLVLIATVPLTSKAIIFPVLPLMIAGCETTEVEDRDWVRNRWQSLYTGNGSGIVDRCLELTSEVWRRRDISMEDTESCHPSGTAIHDALVAQRSANVNLPTSADPLTNPQVRGDGTGRQCQDGQQNSTRISTANGTVEKESWARARHVGTTVKSKMHWLTVMEEWGWEVMLG</sequence>
<proteinExistence type="predicted"/>
<dbReference type="GO" id="GO:0045944">
    <property type="term" value="P:positive regulation of transcription by RNA polymerase II"/>
    <property type="evidence" value="ECO:0007669"/>
    <property type="project" value="TreeGrafter"/>
</dbReference>
<feature type="region of interest" description="Disordered" evidence="3">
    <location>
        <begin position="21"/>
        <end position="90"/>
    </location>
</feature>
<feature type="compositionally biased region" description="Polar residues" evidence="3">
    <location>
        <begin position="603"/>
        <end position="613"/>
    </location>
</feature>
<evidence type="ECO:0000313" key="5">
    <source>
        <dbReference type="Proteomes" id="UP000738349"/>
    </source>
</evidence>
<evidence type="ECO:0000256" key="1">
    <source>
        <dbReference type="ARBA" id="ARBA00004123"/>
    </source>
</evidence>
<dbReference type="Proteomes" id="UP000738349">
    <property type="component" value="Unassembled WGS sequence"/>
</dbReference>
<gene>
    <name evidence="4" type="ORF">EDB81DRAFT_778796</name>
</gene>
<keyword evidence="2" id="KW-0539">Nucleus</keyword>
<dbReference type="AlphaFoldDB" id="A0A9P9FKZ7"/>
<evidence type="ECO:0000256" key="3">
    <source>
        <dbReference type="SAM" id="MobiDB-lite"/>
    </source>
</evidence>
<evidence type="ECO:0000256" key="2">
    <source>
        <dbReference type="ARBA" id="ARBA00023242"/>
    </source>
</evidence>
<comment type="subcellular location">
    <subcellularLocation>
        <location evidence="1">Nucleus</location>
    </subcellularLocation>
</comment>
<protein>
    <submittedName>
        <fullName evidence="4">Fungal-specific transcription factor domain-containing protein</fullName>
    </submittedName>
</protein>
<dbReference type="GO" id="GO:0003700">
    <property type="term" value="F:DNA-binding transcription factor activity"/>
    <property type="evidence" value="ECO:0007669"/>
    <property type="project" value="TreeGrafter"/>
</dbReference>
<feature type="compositionally biased region" description="Polar residues" evidence="3">
    <location>
        <begin position="31"/>
        <end position="40"/>
    </location>
</feature>
<dbReference type="PANTHER" id="PTHR37534:SF47">
    <property type="entry name" value="ZN(2)-C6 FUNGAL-TYPE DOMAIN-CONTAINING PROTEIN"/>
    <property type="match status" value="1"/>
</dbReference>
<feature type="compositionally biased region" description="Basic and acidic residues" evidence="3">
    <location>
        <begin position="41"/>
        <end position="55"/>
    </location>
</feature>
<dbReference type="InterPro" id="IPR021858">
    <property type="entry name" value="Fun_TF"/>
</dbReference>
<dbReference type="EMBL" id="JAGMUV010000003">
    <property type="protein sequence ID" value="KAH7165179.1"/>
    <property type="molecule type" value="Genomic_DNA"/>
</dbReference>
<name>A0A9P9FKZ7_9HYPO</name>
<dbReference type="PANTHER" id="PTHR37534">
    <property type="entry name" value="TRANSCRIPTIONAL ACTIVATOR PROTEIN UGA3"/>
    <property type="match status" value="1"/>
</dbReference>
<reference evidence="4" key="1">
    <citation type="journal article" date="2021" name="Nat. Commun.">
        <title>Genetic determinants of endophytism in the Arabidopsis root mycobiome.</title>
        <authorList>
            <person name="Mesny F."/>
            <person name="Miyauchi S."/>
            <person name="Thiergart T."/>
            <person name="Pickel B."/>
            <person name="Atanasova L."/>
            <person name="Karlsson M."/>
            <person name="Huettel B."/>
            <person name="Barry K.W."/>
            <person name="Haridas S."/>
            <person name="Chen C."/>
            <person name="Bauer D."/>
            <person name="Andreopoulos W."/>
            <person name="Pangilinan J."/>
            <person name="LaButti K."/>
            <person name="Riley R."/>
            <person name="Lipzen A."/>
            <person name="Clum A."/>
            <person name="Drula E."/>
            <person name="Henrissat B."/>
            <person name="Kohler A."/>
            <person name="Grigoriev I.V."/>
            <person name="Martin F.M."/>
            <person name="Hacquard S."/>
        </authorList>
    </citation>
    <scope>NUCLEOTIDE SEQUENCE</scope>
    <source>
        <strain evidence="4">MPI-CAGE-AT-0147</strain>
    </source>
</reference>
<feature type="compositionally biased region" description="Polar residues" evidence="3">
    <location>
        <begin position="61"/>
        <end position="79"/>
    </location>
</feature>
<dbReference type="Pfam" id="PF11951">
    <property type="entry name" value="Fungal_trans_2"/>
    <property type="match status" value="1"/>
</dbReference>
<dbReference type="OrthoDB" id="3509362at2759"/>
<keyword evidence="5" id="KW-1185">Reference proteome</keyword>
<organism evidence="4 5">
    <name type="scientific">Dactylonectria macrodidyma</name>
    <dbReference type="NCBI Taxonomy" id="307937"/>
    <lineage>
        <taxon>Eukaryota</taxon>
        <taxon>Fungi</taxon>
        <taxon>Dikarya</taxon>
        <taxon>Ascomycota</taxon>
        <taxon>Pezizomycotina</taxon>
        <taxon>Sordariomycetes</taxon>
        <taxon>Hypocreomycetidae</taxon>
        <taxon>Hypocreales</taxon>
        <taxon>Nectriaceae</taxon>
        <taxon>Dactylonectria</taxon>
    </lineage>
</organism>
<accession>A0A9P9FKZ7</accession>
<evidence type="ECO:0000313" key="4">
    <source>
        <dbReference type="EMBL" id="KAH7165179.1"/>
    </source>
</evidence>
<comment type="caution">
    <text evidence="4">The sequence shown here is derived from an EMBL/GenBank/DDBJ whole genome shotgun (WGS) entry which is preliminary data.</text>
</comment>
<dbReference type="GO" id="GO:0005634">
    <property type="term" value="C:nucleus"/>
    <property type="evidence" value="ECO:0007669"/>
    <property type="project" value="UniProtKB-SubCell"/>
</dbReference>